<dbReference type="GO" id="GO:0032259">
    <property type="term" value="P:methylation"/>
    <property type="evidence" value="ECO:0007669"/>
    <property type="project" value="UniProtKB-KW"/>
</dbReference>
<feature type="domain" description="Methyltransferase type 11" evidence="1">
    <location>
        <begin position="58"/>
        <end position="156"/>
    </location>
</feature>
<keyword evidence="2" id="KW-0489">Methyltransferase</keyword>
<name>A0A951U9D5_9CYAN</name>
<reference evidence="2" key="1">
    <citation type="submission" date="2021-05" db="EMBL/GenBank/DDBJ databases">
        <authorList>
            <person name="Pietrasiak N."/>
            <person name="Ward R."/>
            <person name="Stajich J.E."/>
            <person name="Kurbessoian T."/>
        </authorList>
    </citation>
    <scope>NUCLEOTIDE SEQUENCE</scope>
    <source>
        <strain evidence="2">CPER-KK1</strain>
    </source>
</reference>
<keyword evidence="2" id="KW-0808">Transferase</keyword>
<dbReference type="Gene3D" id="3.40.50.150">
    <property type="entry name" value="Vaccinia Virus protein VP39"/>
    <property type="match status" value="1"/>
</dbReference>
<dbReference type="SUPFAM" id="SSF53335">
    <property type="entry name" value="S-adenosyl-L-methionine-dependent methyltransferases"/>
    <property type="match status" value="1"/>
</dbReference>
<dbReference type="InterPro" id="IPR013216">
    <property type="entry name" value="Methyltransf_11"/>
</dbReference>
<organism evidence="2 3">
    <name type="scientific">Symplocastrum torsivum CPER-KK1</name>
    <dbReference type="NCBI Taxonomy" id="450513"/>
    <lineage>
        <taxon>Bacteria</taxon>
        <taxon>Bacillati</taxon>
        <taxon>Cyanobacteriota</taxon>
        <taxon>Cyanophyceae</taxon>
        <taxon>Oscillatoriophycideae</taxon>
        <taxon>Oscillatoriales</taxon>
        <taxon>Microcoleaceae</taxon>
        <taxon>Symplocastrum</taxon>
    </lineage>
</organism>
<dbReference type="Proteomes" id="UP000753908">
    <property type="component" value="Unassembled WGS sequence"/>
</dbReference>
<dbReference type="GO" id="GO:0008757">
    <property type="term" value="F:S-adenosylmethionine-dependent methyltransferase activity"/>
    <property type="evidence" value="ECO:0007669"/>
    <property type="project" value="InterPro"/>
</dbReference>
<dbReference type="Pfam" id="PF08241">
    <property type="entry name" value="Methyltransf_11"/>
    <property type="match status" value="1"/>
</dbReference>
<reference evidence="2" key="2">
    <citation type="journal article" date="2022" name="Microbiol. Resour. Announc.">
        <title>Metagenome Sequencing to Explore Phylogenomics of Terrestrial Cyanobacteria.</title>
        <authorList>
            <person name="Ward R.D."/>
            <person name="Stajich J.E."/>
            <person name="Johansen J.R."/>
            <person name="Huntemann M."/>
            <person name="Clum A."/>
            <person name="Foster B."/>
            <person name="Foster B."/>
            <person name="Roux S."/>
            <person name="Palaniappan K."/>
            <person name="Varghese N."/>
            <person name="Mukherjee S."/>
            <person name="Reddy T.B.K."/>
            <person name="Daum C."/>
            <person name="Copeland A."/>
            <person name="Chen I.A."/>
            <person name="Ivanova N.N."/>
            <person name="Kyrpides N.C."/>
            <person name="Shapiro N."/>
            <person name="Eloe-Fadrosh E.A."/>
            <person name="Pietrasiak N."/>
        </authorList>
    </citation>
    <scope>NUCLEOTIDE SEQUENCE</scope>
    <source>
        <strain evidence="2">CPER-KK1</strain>
    </source>
</reference>
<dbReference type="PANTHER" id="PTHR43861">
    <property type="entry name" value="TRANS-ACONITATE 2-METHYLTRANSFERASE-RELATED"/>
    <property type="match status" value="1"/>
</dbReference>
<comment type="caution">
    <text evidence="2">The sequence shown here is derived from an EMBL/GenBank/DDBJ whole genome shotgun (WGS) entry which is preliminary data.</text>
</comment>
<evidence type="ECO:0000313" key="3">
    <source>
        <dbReference type="Proteomes" id="UP000753908"/>
    </source>
</evidence>
<dbReference type="AlphaFoldDB" id="A0A951U9D5"/>
<evidence type="ECO:0000313" key="2">
    <source>
        <dbReference type="EMBL" id="MBW4543451.1"/>
    </source>
</evidence>
<dbReference type="EMBL" id="JAHHIF010000003">
    <property type="protein sequence ID" value="MBW4543451.1"/>
    <property type="molecule type" value="Genomic_DNA"/>
</dbReference>
<gene>
    <name evidence="2" type="ORF">KME25_03225</name>
</gene>
<accession>A0A951U9D5</accession>
<evidence type="ECO:0000259" key="1">
    <source>
        <dbReference type="Pfam" id="PF08241"/>
    </source>
</evidence>
<protein>
    <submittedName>
        <fullName evidence="2">Class I SAM-dependent methyltransferase</fullName>
    </submittedName>
</protein>
<proteinExistence type="predicted"/>
<dbReference type="PANTHER" id="PTHR43861:SF1">
    <property type="entry name" value="TRANS-ACONITATE 2-METHYLTRANSFERASE"/>
    <property type="match status" value="1"/>
</dbReference>
<dbReference type="CDD" id="cd02440">
    <property type="entry name" value="AdoMet_MTases"/>
    <property type="match status" value="1"/>
</dbReference>
<dbReference type="InterPro" id="IPR029063">
    <property type="entry name" value="SAM-dependent_MTases_sf"/>
</dbReference>
<sequence length="269" mass="30956">MVKLISIFRGAEKSMISIKNNKEVYSTVEFDTYANRENLNVSEKYLIGKFLNKNEKTLEAGTGGGRILLEMRGLGFTSLYGFDYVPELIERAKQKDRSQSICFEVQDATNLNYQSCYFDQILYLDQIISSIEDEGNRLQTFKEAYRILKTGGTALFSFLSFEARSSSLFYVPYLVYLSLIRKLRGSNRSLQYLPWLKHGGKINWSALIDAEPYVYWYKTKEVDQILKEIGFEVVAIGSKTQMEQEKMHSSVETLVNEPITGMLTFVCKK</sequence>